<keyword evidence="3" id="KW-0812">Transmembrane</keyword>
<dbReference type="EMBL" id="CP049056">
    <property type="protein sequence ID" value="QIE56989.1"/>
    <property type="molecule type" value="Genomic_DNA"/>
</dbReference>
<dbReference type="Pfam" id="PF01312">
    <property type="entry name" value="Bac_export_2"/>
    <property type="match status" value="1"/>
</dbReference>
<keyword evidence="3" id="KW-0472">Membrane</keyword>
<dbReference type="PRINTS" id="PR00950">
    <property type="entry name" value="TYPE3IMSPROT"/>
</dbReference>
<reference evidence="4 5" key="1">
    <citation type="submission" date="2020-02" db="EMBL/GenBank/DDBJ databases">
        <title>complete genome sequence of Rhodobacteraceae bacterium.</title>
        <authorList>
            <person name="Park J."/>
            <person name="Kim Y.-S."/>
            <person name="Kim K.-H."/>
        </authorList>
    </citation>
    <scope>NUCLEOTIDE SEQUENCE [LARGE SCALE GENOMIC DNA]</scope>
    <source>
        <strain evidence="4 5">RR4-56</strain>
    </source>
</reference>
<feature type="region of interest" description="Disordered" evidence="2">
    <location>
        <begin position="1"/>
        <end position="28"/>
    </location>
</feature>
<dbReference type="KEGG" id="hdh:G5B40_17015"/>
<dbReference type="AlphaFoldDB" id="A0A7L5C4V8"/>
<comment type="similarity">
    <text evidence="1">Belongs to the type III secretion exporter family.</text>
</comment>
<feature type="transmembrane region" description="Helical" evidence="3">
    <location>
        <begin position="189"/>
        <end position="214"/>
    </location>
</feature>
<dbReference type="RefSeq" id="WP_165101091.1">
    <property type="nucleotide sequence ID" value="NZ_CP049056.1"/>
</dbReference>
<dbReference type="Proteomes" id="UP000503336">
    <property type="component" value="Chromosome"/>
</dbReference>
<dbReference type="GO" id="GO:0005886">
    <property type="term" value="C:plasma membrane"/>
    <property type="evidence" value="ECO:0007669"/>
    <property type="project" value="TreeGrafter"/>
</dbReference>
<feature type="transmembrane region" description="Helical" evidence="3">
    <location>
        <begin position="41"/>
        <end position="68"/>
    </location>
</feature>
<accession>A0A7L5C4V8</accession>
<dbReference type="SUPFAM" id="SSF160544">
    <property type="entry name" value="EscU C-terminal domain-like"/>
    <property type="match status" value="1"/>
</dbReference>
<evidence type="ECO:0000256" key="1">
    <source>
        <dbReference type="ARBA" id="ARBA00010690"/>
    </source>
</evidence>
<name>A0A7L5C4V8_9RHOB</name>
<evidence type="ECO:0000313" key="4">
    <source>
        <dbReference type="EMBL" id="QIE56989.1"/>
    </source>
</evidence>
<evidence type="ECO:0000256" key="3">
    <source>
        <dbReference type="SAM" id="Phobius"/>
    </source>
</evidence>
<sequence length="362" mass="38956">MSGEGQDSGEKSHEPTQQRLDEARKKGDVPKSADLSAAAAYFGLLVALGVAGVGAAGSSGAVLAGYLARAETLAPRHLNSGAGLSFEIALQAIAGFLPLFGLPFLFVLVAIFAQQALVFAPEKLAPRLNRISPLTQAKNKFGPTGLFEFTKSALKLMVISIVLALFLMSETDRIVGLTRAAPKAIPAEMARLAVSLLLQIAVVALVIAVFDVLWQRFDHARKLRMSFQELKEEMKRSEGDPMIKSQRRRRGEEIATNRMMSDVPKAAVVIVNPTHYAVALKWDRRTDGAPVVVAKGVDGVALRIREAAERANVPIHHDPPTARALEAVVEIGAEIEPAHYHAVAAAIRFAEALRAKARERGT</sequence>
<feature type="transmembrane region" description="Helical" evidence="3">
    <location>
        <begin position="153"/>
        <end position="169"/>
    </location>
</feature>
<feature type="transmembrane region" description="Helical" evidence="3">
    <location>
        <begin position="88"/>
        <end position="113"/>
    </location>
</feature>
<keyword evidence="4" id="KW-0969">Cilium</keyword>
<dbReference type="PANTHER" id="PTHR30531:SF12">
    <property type="entry name" value="FLAGELLAR BIOSYNTHETIC PROTEIN FLHB"/>
    <property type="match status" value="1"/>
</dbReference>
<feature type="compositionally biased region" description="Basic and acidic residues" evidence="2">
    <location>
        <begin position="8"/>
        <end position="28"/>
    </location>
</feature>
<keyword evidence="4" id="KW-0966">Cell projection</keyword>
<keyword evidence="4" id="KW-0282">Flagellum</keyword>
<evidence type="ECO:0000313" key="5">
    <source>
        <dbReference type="Proteomes" id="UP000503336"/>
    </source>
</evidence>
<proteinExistence type="inferred from homology"/>
<dbReference type="InterPro" id="IPR029025">
    <property type="entry name" value="T3SS_substrate_exporter_C"/>
</dbReference>
<protein>
    <submittedName>
        <fullName evidence="4">Flagellar biosynthesis protein FlhB</fullName>
    </submittedName>
</protein>
<keyword evidence="3" id="KW-1133">Transmembrane helix</keyword>
<dbReference type="PANTHER" id="PTHR30531">
    <property type="entry name" value="FLAGELLAR BIOSYNTHETIC PROTEIN FLHB"/>
    <property type="match status" value="1"/>
</dbReference>
<organism evidence="4 5">
    <name type="scientific">Pikeienuella piscinae</name>
    <dbReference type="NCBI Taxonomy" id="2748098"/>
    <lineage>
        <taxon>Bacteria</taxon>
        <taxon>Pseudomonadati</taxon>
        <taxon>Pseudomonadota</taxon>
        <taxon>Alphaproteobacteria</taxon>
        <taxon>Rhodobacterales</taxon>
        <taxon>Paracoccaceae</taxon>
        <taxon>Pikeienuella</taxon>
    </lineage>
</organism>
<gene>
    <name evidence="4" type="ORF">G5B40_17015</name>
</gene>
<keyword evidence="5" id="KW-1185">Reference proteome</keyword>
<evidence type="ECO:0000256" key="2">
    <source>
        <dbReference type="SAM" id="MobiDB-lite"/>
    </source>
</evidence>
<dbReference type="Gene3D" id="3.40.1690.10">
    <property type="entry name" value="secretion proteins EscU"/>
    <property type="match status" value="1"/>
</dbReference>
<dbReference type="GO" id="GO:0009306">
    <property type="term" value="P:protein secretion"/>
    <property type="evidence" value="ECO:0007669"/>
    <property type="project" value="InterPro"/>
</dbReference>
<dbReference type="InterPro" id="IPR006135">
    <property type="entry name" value="T3SS_substrate_exporter"/>
</dbReference>